<sequence>MSIPTAQQWRGTSGSWAILSDPTDSRKLFNTNTQEFEIPERCTIKTRTFACGCRKYLEDRIIRCQKYVDWREDKVSFFDHRQGKCGQDIKCYAYANEYKDGEDRRQSLNCGDDGVSCPCAEIEPEKDRPCSHEKQRAKFQKISDDETARIIRRKKQQKRKKQESRKKGEASGGDAGAGASGAVAAG</sequence>
<dbReference type="AlphaFoldDB" id="A0A6A6Y749"/>
<evidence type="ECO:0000256" key="1">
    <source>
        <dbReference type="SAM" id="MobiDB-lite"/>
    </source>
</evidence>
<reference evidence="4" key="3">
    <citation type="submission" date="2025-04" db="UniProtKB">
        <authorList>
            <consortium name="RefSeq"/>
        </authorList>
    </citation>
    <scope>IDENTIFICATION</scope>
    <source>
        <strain evidence="4">CBS 304.34</strain>
    </source>
</reference>
<feature type="compositionally biased region" description="Basic and acidic residues" evidence="1">
    <location>
        <begin position="128"/>
        <end position="149"/>
    </location>
</feature>
<organism evidence="2">
    <name type="scientific">Mytilinidion resinicola</name>
    <dbReference type="NCBI Taxonomy" id="574789"/>
    <lineage>
        <taxon>Eukaryota</taxon>
        <taxon>Fungi</taxon>
        <taxon>Dikarya</taxon>
        <taxon>Ascomycota</taxon>
        <taxon>Pezizomycotina</taxon>
        <taxon>Dothideomycetes</taxon>
        <taxon>Pleosporomycetidae</taxon>
        <taxon>Mytilinidiales</taxon>
        <taxon>Mytilinidiaceae</taxon>
        <taxon>Mytilinidion</taxon>
    </lineage>
</organism>
<dbReference type="RefSeq" id="XP_033571317.1">
    <property type="nucleotide sequence ID" value="XM_033722424.1"/>
</dbReference>
<dbReference type="EMBL" id="MU003714">
    <property type="protein sequence ID" value="KAF2804353.1"/>
    <property type="molecule type" value="Genomic_DNA"/>
</dbReference>
<reference evidence="4" key="2">
    <citation type="submission" date="2020-04" db="EMBL/GenBank/DDBJ databases">
        <authorList>
            <consortium name="NCBI Genome Project"/>
        </authorList>
    </citation>
    <scope>NUCLEOTIDE SEQUENCE</scope>
    <source>
        <strain evidence="4">CBS 304.34</strain>
    </source>
</reference>
<dbReference type="Proteomes" id="UP000504636">
    <property type="component" value="Unplaced"/>
</dbReference>
<reference evidence="2 4" key="1">
    <citation type="journal article" date="2020" name="Stud. Mycol.">
        <title>101 Dothideomycetes genomes: a test case for predicting lifestyles and emergence of pathogens.</title>
        <authorList>
            <person name="Haridas S."/>
            <person name="Albert R."/>
            <person name="Binder M."/>
            <person name="Bloem J."/>
            <person name="Labutti K."/>
            <person name="Salamov A."/>
            <person name="Andreopoulos B."/>
            <person name="Baker S."/>
            <person name="Barry K."/>
            <person name="Bills G."/>
            <person name="Bluhm B."/>
            <person name="Cannon C."/>
            <person name="Castanera R."/>
            <person name="Culley D."/>
            <person name="Daum C."/>
            <person name="Ezra D."/>
            <person name="Gonzalez J."/>
            <person name="Henrissat B."/>
            <person name="Kuo A."/>
            <person name="Liang C."/>
            <person name="Lipzen A."/>
            <person name="Lutzoni F."/>
            <person name="Magnuson J."/>
            <person name="Mondo S."/>
            <person name="Nolan M."/>
            <person name="Ohm R."/>
            <person name="Pangilinan J."/>
            <person name="Park H.-J."/>
            <person name="Ramirez L."/>
            <person name="Alfaro M."/>
            <person name="Sun H."/>
            <person name="Tritt A."/>
            <person name="Yoshinaga Y."/>
            <person name="Zwiers L.-H."/>
            <person name="Turgeon B."/>
            <person name="Goodwin S."/>
            <person name="Spatafora J."/>
            <person name="Crous P."/>
            <person name="Grigoriev I."/>
        </authorList>
    </citation>
    <scope>NUCLEOTIDE SEQUENCE</scope>
    <source>
        <strain evidence="2 4">CBS 304.34</strain>
    </source>
</reference>
<gene>
    <name evidence="2 4" type="ORF">BDZ99DRAFT_481485</name>
</gene>
<dbReference type="GeneID" id="54463317"/>
<evidence type="ECO:0000313" key="4">
    <source>
        <dbReference type="RefSeq" id="XP_033571317.1"/>
    </source>
</evidence>
<feature type="region of interest" description="Disordered" evidence="1">
    <location>
        <begin position="128"/>
        <end position="186"/>
    </location>
</feature>
<accession>A0A6A6Y749</accession>
<protein>
    <submittedName>
        <fullName evidence="2 4">Uncharacterized protein</fullName>
    </submittedName>
</protein>
<proteinExistence type="predicted"/>
<feature type="compositionally biased region" description="Gly residues" evidence="1">
    <location>
        <begin position="170"/>
        <end position="179"/>
    </location>
</feature>
<keyword evidence="3" id="KW-1185">Reference proteome</keyword>
<evidence type="ECO:0000313" key="3">
    <source>
        <dbReference type="Proteomes" id="UP000504636"/>
    </source>
</evidence>
<name>A0A6A6Y749_9PEZI</name>
<evidence type="ECO:0000313" key="2">
    <source>
        <dbReference type="EMBL" id="KAF2804353.1"/>
    </source>
</evidence>
<feature type="compositionally biased region" description="Basic residues" evidence="1">
    <location>
        <begin position="150"/>
        <end position="164"/>
    </location>
</feature>